<accession>A0A8I6YQ24</accession>
<dbReference type="PANTHER" id="PTHR32141:SF26">
    <property type="entry name" value="OS08G0328600 PROTEIN"/>
    <property type="match status" value="1"/>
</dbReference>
<feature type="domain" description="F-box/LRR-repeat protein 15/At3g58940/PEG3-like LRR" evidence="2">
    <location>
        <begin position="132"/>
        <end position="279"/>
    </location>
</feature>
<dbReference type="Gramene" id="HORVU.MOREX.r2.7HG0597070.1">
    <property type="protein sequence ID" value="HORVU.MOREX.r2.7HG0597070.1.CDS.1"/>
    <property type="gene ID" value="HORVU.MOREX.r2.7HG0597070"/>
</dbReference>
<evidence type="ECO:0000256" key="1">
    <source>
        <dbReference type="SAM" id="MobiDB-lite"/>
    </source>
</evidence>
<keyword evidence="4" id="KW-1185">Reference proteome</keyword>
<reference evidence="3" key="2">
    <citation type="submission" date="2020-10" db="EMBL/GenBank/DDBJ databases">
        <authorList>
            <person name="Scholz U."/>
            <person name="Mascher M."/>
            <person name="Fiebig A."/>
        </authorList>
    </citation>
    <scope>NUCLEOTIDE SEQUENCE [LARGE SCALE GENOMIC DNA]</scope>
    <source>
        <strain evidence="3">cv. Morex</strain>
    </source>
</reference>
<dbReference type="AlphaFoldDB" id="A0A8I6YQ24"/>
<evidence type="ECO:0000259" key="2">
    <source>
        <dbReference type="Pfam" id="PF24758"/>
    </source>
</evidence>
<dbReference type="Gramene" id="HORVU.MOREX.r3.7HG0720030.1">
    <property type="protein sequence ID" value="HORVU.MOREX.r3.7HG0720030.1.CDS1"/>
    <property type="gene ID" value="HORVU.MOREX.r3.7HG0720030"/>
</dbReference>
<reference evidence="4" key="1">
    <citation type="journal article" date="2012" name="Nature">
        <title>A physical, genetic and functional sequence assembly of the barley genome.</title>
        <authorList>
            <consortium name="The International Barley Genome Sequencing Consortium"/>
            <person name="Mayer K.F."/>
            <person name="Waugh R."/>
            <person name="Brown J.W."/>
            <person name="Schulman A."/>
            <person name="Langridge P."/>
            <person name="Platzer M."/>
            <person name="Fincher G.B."/>
            <person name="Muehlbauer G.J."/>
            <person name="Sato K."/>
            <person name="Close T.J."/>
            <person name="Wise R.P."/>
            <person name="Stein N."/>
        </authorList>
    </citation>
    <scope>NUCLEOTIDE SEQUENCE [LARGE SCALE GENOMIC DNA]</scope>
    <source>
        <strain evidence="4">cv. Morex</strain>
    </source>
</reference>
<dbReference type="PANTHER" id="PTHR32141">
    <property type="match status" value="1"/>
</dbReference>
<dbReference type="SUPFAM" id="SSF81383">
    <property type="entry name" value="F-box domain"/>
    <property type="match status" value="1"/>
</dbReference>
<protein>
    <recommendedName>
        <fullName evidence="2">F-box/LRR-repeat protein 15/At3g58940/PEG3-like LRR domain-containing protein</fullName>
    </recommendedName>
</protein>
<dbReference type="EnsemblPlants" id="HORVU.MOREX.r3.7HG0720030.1">
    <property type="protein sequence ID" value="HORVU.MOREX.r3.7HG0720030.1.CDS1"/>
    <property type="gene ID" value="HORVU.MOREX.r3.7HG0720030"/>
</dbReference>
<dbReference type="InterPro" id="IPR055411">
    <property type="entry name" value="LRR_FXL15/At3g58940/PEG3-like"/>
</dbReference>
<evidence type="ECO:0000313" key="3">
    <source>
        <dbReference type="EnsemblPlants" id="HORVU.MOREX.r3.7HG0720030.1.CDS1"/>
    </source>
</evidence>
<proteinExistence type="predicted"/>
<dbReference type="SUPFAM" id="SSF52047">
    <property type="entry name" value="RNI-like"/>
    <property type="match status" value="1"/>
</dbReference>
<dbReference type="InterPro" id="IPR036047">
    <property type="entry name" value="F-box-like_dom_sf"/>
</dbReference>
<organism evidence="3 4">
    <name type="scientific">Hordeum vulgare subsp. vulgare</name>
    <name type="common">Domesticated barley</name>
    <dbReference type="NCBI Taxonomy" id="112509"/>
    <lineage>
        <taxon>Eukaryota</taxon>
        <taxon>Viridiplantae</taxon>
        <taxon>Streptophyta</taxon>
        <taxon>Embryophyta</taxon>
        <taxon>Tracheophyta</taxon>
        <taxon>Spermatophyta</taxon>
        <taxon>Magnoliopsida</taxon>
        <taxon>Liliopsida</taxon>
        <taxon>Poales</taxon>
        <taxon>Poaceae</taxon>
        <taxon>BOP clade</taxon>
        <taxon>Pooideae</taxon>
        <taxon>Triticodae</taxon>
        <taxon>Triticeae</taxon>
        <taxon>Hordeinae</taxon>
        <taxon>Hordeum</taxon>
    </lineage>
</organism>
<evidence type="ECO:0000313" key="4">
    <source>
        <dbReference type="Proteomes" id="UP000011116"/>
    </source>
</evidence>
<dbReference type="InterPro" id="IPR055302">
    <property type="entry name" value="F-box_dom-containing"/>
</dbReference>
<reference evidence="3" key="3">
    <citation type="submission" date="2022-01" db="UniProtKB">
        <authorList>
            <consortium name="EnsemblPlants"/>
        </authorList>
    </citation>
    <scope>IDENTIFICATION</scope>
    <source>
        <strain evidence="3">subsp. vulgare</strain>
    </source>
</reference>
<sequence>MAGGDRLSRLSDDLLRCILRFAPAKEGASTRALARRWRSLRLPSVAVNLDSRSYDHLDDHDKRDAVARDASNAFAAADRRGLPVTRFTFWYVEGDQDDPRRRLSSSSSYEDDDDIRDAKDRMSRELRTLLYCPSSCHLEELRLGLFFGRPQGLYSFSIRSLSSSPALRVLHVSKCLDWDWDRLCPSRPPGVTPPFPRLLELRLHQCSVSLSVLQGIIDAAPLLAALQLDGVDFQLPSLPSILLRVPTVKAIVMANMHCWGQQGHNTMELDAPLLRRFAYRGPVRSLSLKPPPPDMTRVDLSFQVPPARVDTDDTMCPLFWKFLRNFCGANTISLSFQLSHNA</sequence>
<feature type="region of interest" description="Disordered" evidence="1">
    <location>
        <begin position="97"/>
        <end position="116"/>
    </location>
</feature>
<dbReference type="Proteomes" id="UP000011116">
    <property type="component" value="Chromosome 7H"/>
</dbReference>
<name>A0A8I6YQ24_HORVV</name>
<dbReference type="Pfam" id="PF24758">
    <property type="entry name" value="LRR_At5g56370"/>
    <property type="match status" value="1"/>
</dbReference>